<dbReference type="Pfam" id="PF00291">
    <property type="entry name" value="PALP"/>
    <property type="match status" value="1"/>
</dbReference>
<feature type="domain" description="Tryptophan synthase beta chain-like PALP" evidence="4">
    <location>
        <begin position="5"/>
        <end position="300"/>
    </location>
</feature>
<dbReference type="SUPFAM" id="SSF53686">
    <property type="entry name" value="Tryptophan synthase beta subunit-like PLP-dependent enzymes"/>
    <property type="match status" value="1"/>
</dbReference>
<comment type="similarity">
    <text evidence="2">Belongs to the cysteine synthase/cystathionine beta-synthase family.</text>
</comment>
<dbReference type="Gene3D" id="3.40.50.1100">
    <property type="match status" value="2"/>
</dbReference>
<name>A0A423US99_STRGL</name>
<evidence type="ECO:0000256" key="1">
    <source>
        <dbReference type="ARBA" id="ARBA00001933"/>
    </source>
</evidence>
<proteinExistence type="inferred from homology"/>
<organism evidence="5 6">
    <name type="scientific">Streptomyces globisporus</name>
    <dbReference type="NCBI Taxonomy" id="1908"/>
    <lineage>
        <taxon>Bacteria</taxon>
        <taxon>Bacillati</taxon>
        <taxon>Actinomycetota</taxon>
        <taxon>Actinomycetes</taxon>
        <taxon>Kitasatosporales</taxon>
        <taxon>Streptomycetaceae</taxon>
        <taxon>Streptomyces</taxon>
    </lineage>
</organism>
<dbReference type="InterPro" id="IPR001926">
    <property type="entry name" value="TrpB-like_PALP"/>
</dbReference>
<dbReference type="EMBL" id="QWFA01000206">
    <property type="protein sequence ID" value="ROV65210.1"/>
    <property type="molecule type" value="Genomic_DNA"/>
</dbReference>
<comment type="cofactor">
    <cofactor evidence="1">
        <name>pyridoxal 5'-phosphate</name>
        <dbReference type="ChEBI" id="CHEBI:597326"/>
    </cofactor>
</comment>
<dbReference type="InterPro" id="IPR036052">
    <property type="entry name" value="TrpB-like_PALP_sf"/>
</dbReference>
<evidence type="ECO:0000256" key="2">
    <source>
        <dbReference type="ARBA" id="ARBA00007103"/>
    </source>
</evidence>
<dbReference type="GO" id="GO:0044272">
    <property type="term" value="P:sulfur compound biosynthetic process"/>
    <property type="evidence" value="ECO:0007669"/>
    <property type="project" value="UniProtKB-ARBA"/>
</dbReference>
<protein>
    <submittedName>
        <fullName evidence="5">Cysteine synthase family protein</fullName>
    </submittedName>
</protein>
<dbReference type="GO" id="GO:0009069">
    <property type="term" value="P:serine family amino acid metabolic process"/>
    <property type="evidence" value="ECO:0007669"/>
    <property type="project" value="UniProtKB-ARBA"/>
</dbReference>
<evidence type="ECO:0000313" key="6">
    <source>
        <dbReference type="Proteomes" id="UP000285596"/>
    </source>
</evidence>
<dbReference type="InterPro" id="IPR050214">
    <property type="entry name" value="Cys_Synth/Cystath_Beta-Synth"/>
</dbReference>
<dbReference type="PANTHER" id="PTHR10314">
    <property type="entry name" value="CYSTATHIONINE BETA-SYNTHASE"/>
    <property type="match status" value="1"/>
</dbReference>
<sequence>MNVQSIIGKTPLVELTTFDVPSGVRLFAKLEFLNPGGSIKDRMVSYILADAERRGLLRPGGTIVENTSGNTGAAIAMLAATRGYRAILTMPDKVSDEKRDALRALGAEVVVCPTSAAPGSAKHYVTCARRIHAETPGSFMLNQYDNPLNAEAHFRSTGPEIWDALGDSVTAFVASGSTGGTISGVSRFLKERNPAVTSVLLDPVGSVYHRYFHDGVVDPTEIAPYFVEGVGEDHLAECMDFSVIDDVMRFTDADAFTACHHLARREGLVCGGTSGANVWGAVRVARSLKGPAVVATVLPDSGSKYLSKIYNPSWLKENGFSAGYTSERNSNL</sequence>
<evidence type="ECO:0000313" key="5">
    <source>
        <dbReference type="EMBL" id="ROV65210.1"/>
    </source>
</evidence>
<dbReference type="FunFam" id="3.40.50.1100:FF:000118">
    <property type="entry name" value="Related to CYS4-cystathionine beta-synthase"/>
    <property type="match status" value="1"/>
</dbReference>
<reference evidence="5 6" key="1">
    <citation type="submission" date="2018-08" db="EMBL/GenBank/DDBJ databases">
        <title>Streptomyces globisporus 1912-4Crt, whole genome shotgun sequence.</title>
        <authorList>
            <person name="Matselyukh B."/>
        </authorList>
    </citation>
    <scope>NUCLEOTIDE SEQUENCE [LARGE SCALE GENOMIC DNA]</scope>
    <source>
        <strain evidence="5 6">1912-4Crt</strain>
    </source>
</reference>
<gene>
    <name evidence="5" type="ORF">D3105_28675</name>
</gene>
<comment type="caution">
    <text evidence="5">The sequence shown here is derived from an EMBL/GenBank/DDBJ whole genome shotgun (WGS) entry which is preliminary data.</text>
</comment>
<dbReference type="Proteomes" id="UP000285596">
    <property type="component" value="Unassembled WGS sequence"/>
</dbReference>
<accession>A0A423US99</accession>
<keyword evidence="3" id="KW-0663">Pyridoxal phosphate</keyword>
<evidence type="ECO:0000259" key="4">
    <source>
        <dbReference type="Pfam" id="PF00291"/>
    </source>
</evidence>
<dbReference type="AlphaFoldDB" id="A0A423US99"/>
<dbReference type="CDD" id="cd01561">
    <property type="entry name" value="CBS_like"/>
    <property type="match status" value="1"/>
</dbReference>
<dbReference type="FunFam" id="3.40.50.1100:FF:000003">
    <property type="entry name" value="Cystathionine beta-synthase"/>
    <property type="match status" value="1"/>
</dbReference>
<dbReference type="RefSeq" id="WP_118905873.1">
    <property type="nucleotide sequence ID" value="NZ_QWFA01000206.1"/>
</dbReference>
<evidence type="ECO:0000256" key="3">
    <source>
        <dbReference type="ARBA" id="ARBA00022898"/>
    </source>
</evidence>
<dbReference type="GO" id="GO:0006534">
    <property type="term" value="P:cysteine metabolic process"/>
    <property type="evidence" value="ECO:0007669"/>
    <property type="project" value="UniProtKB-ARBA"/>
</dbReference>